<dbReference type="Gene3D" id="1.10.4100.10">
    <property type="entry name" value="2-methylcitrate dehydratase PrpD"/>
    <property type="match status" value="1"/>
</dbReference>
<dbReference type="Pfam" id="PF03972">
    <property type="entry name" value="MmgE_PrpD_N"/>
    <property type="match status" value="1"/>
</dbReference>
<keyword evidence="3" id="KW-0456">Lyase</keyword>
<evidence type="ECO:0000259" key="4">
    <source>
        <dbReference type="Pfam" id="PF03972"/>
    </source>
</evidence>
<keyword evidence="2" id="KW-0816">Tricarboxylic acid cycle</keyword>
<dbReference type="InterPro" id="IPR042188">
    <property type="entry name" value="MmgE/PrpD_sf_2"/>
</dbReference>
<dbReference type="PANTHER" id="PTHR16943">
    <property type="entry name" value="2-METHYLCITRATE DEHYDRATASE-RELATED"/>
    <property type="match status" value="1"/>
</dbReference>
<dbReference type="GO" id="GO:0006099">
    <property type="term" value="P:tricarboxylic acid cycle"/>
    <property type="evidence" value="ECO:0007669"/>
    <property type="project" value="UniProtKB-KW"/>
</dbReference>
<feature type="domain" description="MmgE/PrpD N-terminal" evidence="4">
    <location>
        <begin position="18"/>
        <end position="268"/>
    </location>
</feature>
<evidence type="ECO:0000256" key="3">
    <source>
        <dbReference type="ARBA" id="ARBA00023239"/>
    </source>
</evidence>
<dbReference type="GO" id="GO:0047547">
    <property type="term" value="F:2-methylcitrate dehydratase activity"/>
    <property type="evidence" value="ECO:0007669"/>
    <property type="project" value="InterPro"/>
</dbReference>
<dbReference type="InterPro" id="IPR012705">
    <property type="entry name" value="2Me_IsoCit_deHydtase_PrpD"/>
</dbReference>
<comment type="similarity">
    <text evidence="1">Belongs to the PrpD family.</text>
</comment>
<dbReference type="EMBL" id="FWWY01000001">
    <property type="protein sequence ID" value="SMC06327.1"/>
    <property type="molecule type" value="Genomic_DNA"/>
</dbReference>
<dbReference type="STRING" id="28034.BFX07_11410"/>
<dbReference type="NCBIfam" id="TIGR02330">
    <property type="entry name" value="prpD"/>
    <property type="match status" value="1"/>
</dbReference>
<evidence type="ECO:0000256" key="1">
    <source>
        <dbReference type="ARBA" id="ARBA00006174"/>
    </source>
</evidence>
<dbReference type="AlphaFoldDB" id="A0A1W1WJ82"/>
<reference evidence="7" key="1">
    <citation type="submission" date="2017-04" db="EMBL/GenBank/DDBJ databases">
        <authorList>
            <person name="Varghese N."/>
            <person name="Submissions S."/>
        </authorList>
    </citation>
    <scope>NUCLEOTIDE SEQUENCE [LARGE SCALE GENOMIC DNA]</scope>
    <source>
        <strain evidence="7">DSM 9293</strain>
    </source>
</reference>
<evidence type="ECO:0000313" key="7">
    <source>
        <dbReference type="Proteomes" id="UP000192660"/>
    </source>
</evidence>
<name>A0A1W1WJ82_SULTA</name>
<feature type="domain" description="MmgE/PrpD C-terminal" evidence="5">
    <location>
        <begin position="287"/>
        <end position="450"/>
    </location>
</feature>
<dbReference type="InterPro" id="IPR036148">
    <property type="entry name" value="MmgE/PrpD_sf"/>
</dbReference>
<dbReference type="NCBIfam" id="NF006943">
    <property type="entry name" value="PRK09425.1"/>
    <property type="match status" value="1"/>
</dbReference>
<dbReference type="InterPro" id="IPR045337">
    <property type="entry name" value="MmgE_PrpD_C"/>
</dbReference>
<organism evidence="6 7">
    <name type="scientific">Sulfobacillus thermosulfidooxidans (strain DSM 9293 / VKM B-1269 / AT-1)</name>
    <dbReference type="NCBI Taxonomy" id="929705"/>
    <lineage>
        <taxon>Bacteria</taxon>
        <taxon>Bacillati</taxon>
        <taxon>Bacillota</taxon>
        <taxon>Clostridia</taxon>
        <taxon>Eubacteriales</taxon>
        <taxon>Clostridiales Family XVII. Incertae Sedis</taxon>
        <taxon>Sulfobacillus</taxon>
    </lineage>
</organism>
<proteinExistence type="inferred from homology"/>
<dbReference type="Pfam" id="PF19305">
    <property type="entry name" value="MmgE_PrpD_C"/>
    <property type="match status" value="1"/>
</dbReference>
<dbReference type="RefSeq" id="WP_242823905.1">
    <property type="nucleotide sequence ID" value="NZ_FWWY01000001.1"/>
</dbReference>
<accession>A0A1W1WJ82</accession>
<dbReference type="InterPro" id="IPR005656">
    <property type="entry name" value="MmgE_PrpD"/>
</dbReference>
<dbReference type="GO" id="GO:0051537">
    <property type="term" value="F:2 iron, 2 sulfur cluster binding"/>
    <property type="evidence" value="ECO:0007669"/>
    <property type="project" value="InterPro"/>
</dbReference>
<sequence length="479" mass="53365">MSHHTGEAAMVPDSVLTEIADYVLTTPITSQEAYHMAKWVLFDAMGSGILALNYPECRKLIGPWVPGTSSSGGCPIPGTYLELDPIQAAFSISCMNRWLDYNDTWLAQEWGHPSDNIGAILATAIWKSQQNMQEGRAPVSMHEVLTAIIKAHEIQGVLALGNSLNRVGLDHVLFVKIASTALSAYLLEANRQQIINALSNAWIDNGSLRTYRHFPNTGSRKSWAAADATSRAVRLSFLALTGEMGYPTALSAPEWGFNDVVMGGNPIRLVQPLSSYVIEHVLFKISYPAEFHGQTAVEAAIQLHPLVSQRLDDIAEIVIETQESAMRIINKTGPLQNPADRDHCLQYMTAVGLLKGSLTAEDYLDEAAMNPEIDRLRAKMTVKENPQFSQDYLDPDKRSIANAIQIYFQDGSMTPKITVEYPIGHRNRRHEAEEPLMQKLHSNLLSWYVPNKVDCLLQLFHEPDFDNVSVLDFIKPWKL</sequence>
<keyword evidence="7" id="KW-1185">Reference proteome</keyword>
<dbReference type="PANTHER" id="PTHR16943:SF8">
    <property type="entry name" value="2-METHYLCITRATE DEHYDRATASE"/>
    <property type="match status" value="1"/>
</dbReference>
<protein>
    <submittedName>
        <fullName evidence="6">2-methylcitrate dehydratase</fullName>
    </submittedName>
</protein>
<evidence type="ECO:0000259" key="5">
    <source>
        <dbReference type="Pfam" id="PF19305"/>
    </source>
</evidence>
<evidence type="ECO:0000256" key="2">
    <source>
        <dbReference type="ARBA" id="ARBA00022532"/>
    </source>
</evidence>
<gene>
    <name evidence="6" type="ORF">SAMN00768000_2758</name>
</gene>
<dbReference type="InterPro" id="IPR045336">
    <property type="entry name" value="MmgE_PrpD_N"/>
</dbReference>
<dbReference type="InterPro" id="IPR042183">
    <property type="entry name" value="MmgE/PrpD_sf_1"/>
</dbReference>
<dbReference type="Gene3D" id="3.30.1330.120">
    <property type="entry name" value="2-methylcitrate dehydratase PrpD"/>
    <property type="match status" value="1"/>
</dbReference>
<dbReference type="Proteomes" id="UP000192660">
    <property type="component" value="Unassembled WGS sequence"/>
</dbReference>
<dbReference type="FunFam" id="3.30.1330.120:FF:000001">
    <property type="entry name" value="2-methylcitrate dehydratase"/>
    <property type="match status" value="1"/>
</dbReference>
<dbReference type="GO" id="GO:0019679">
    <property type="term" value="P:propionate metabolic process, methylcitrate cycle"/>
    <property type="evidence" value="ECO:0007669"/>
    <property type="project" value="InterPro"/>
</dbReference>
<dbReference type="SUPFAM" id="SSF103378">
    <property type="entry name" value="2-methylcitrate dehydratase PrpD"/>
    <property type="match status" value="1"/>
</dbReference>
<evidence type="ECO:0000313" key="6">
    <source>
        <dbReference type="EMBL" id="SMC06327.1"/>
    </source>
</evidence>